<dbReference type="OrthoDB" id="9868598at2"/>
<dbReference type="EMBL" id="FQWQ01000002">
    <property type="protein sequence ID" value="SHH24248.1"/>
    <property type="molecule type" value="Genomic_DNA"/>
</dbReference>
<protein>
    <submittedName>
        <fullName evidence="1">Uncharacterized protein</fullName>
    </submittedName>
</protein>
<accession>A0A1M5RDH3</accession>
<name>A0A1M5RDH3_9BACT</name>
<evidence type="ECO:0000313" key="1">
    <source>
        <dbReference type="EMBL" id="SHH24248.1"/>
    </source>
</evidence>
<evidence type="ECO:0000313" key="2">
    <source>
        <dbReference type="Proteomes" id="UP000184212"/>
    </source>
</evidence>
<reference evidence="1 2" key="1">
    <citation type="submission" date="2016-11" db="EMBL/GenBank/DDBJ databases">
        <authorList>
            <person name="Jaros S."/>
            <person name="Januszkiewicz K."/>
            <person name="Wedrychowicz H."/>
        </authorList>
    </citation>
    <scope>NUCLEOTIDE SEQUENCE [LARGE SCALE GENOMIC DNA]</scope>
    <source>
        <strain evidence="1 2">DSM 24574</strain>
    </source>
</reference>
<proteinExistence type="predicted"/>
<keyword evidence="2" id="KW-1185">Reference proteome</keyword>
<organism evidence="1 2">
    <name type="scientific">Chryseolinea serpens</name>
    <dbReference type="NCBI Taxonomy" id="947013"/>
    <lineage>
        <taxon>Bacteria</taxon>
        <taxon>Pseudomonadati</taxon>
        <taxon>Bacteroidota</taxon>
        <taxon>Cytophagia</taxon>
        <taxon>Cytophagales</taxon>
        <taxon>Fulvivirgaceae</taxon>
        <taxon>Chryseolinea</taxon>
    </lineage>
</organism>
<dbReference type="AlphaFoldDB" id="A0A1M5RDH3"/>
<sequence>MSTQHDIERKASLFTMNGLVDPRWMPDTVAHEATSRPNASRPDALSVWRAFVQRLFSGMSKGNAGL</sequence>
<gene>
    <name evidence="1" type="ORF">SAMN04488109_3330</name>
</gene>
<dbReference type="Proteomes" id="UP000184212">
    <property type="component" value="Unassembled WGS sequence"/>
</dbReference>
<dbReference type="RefSeq" id="WP_073136117.1">
    <property type="nucleotide sequence ID" value="NZ_FQWQ01000002.1"/>
</dbReference>